<protein>
    <recommendedName>
        <fullName evidence="4">VWFA domain-containing protein</fullName>
    </recommendedName>
</protein>
<proteinExistence type="predicted"/>
<dbReference type="EMBL" id="KV878204">
    <property type="protein sequence ID" value="OJI83001.1"/>
    <property type="molecule type" value="Genomic_DNA"/>
</dbReference>
<feature type="compositionally biased region" description="Basic and acidic residues" evidence="1">
    <location>
        <begin position="144"/>
        <end position="153"/>
    </location>
</feature>
<organism evidence="2 3">
    <name type="scientific">Aspergillus tubingensis (strain CBS 134.48)</name>
    <dbReference type="NCBI Taxonomy" id="767770"/>
    <lineage>
        <taxon>Eukaryota</taxon>
        <taxon>Fungi</taxon>
        <taxon>Dikarya</taxon>
        <taxon>Ascomycota</taxon>
        <taxon>Pezizomycotina</taxon>
        <taxon>Eurotiomycetes</taxon>
        <taxon>Eurotiomycetidae</taxon>
        <taxon>Eurotiales</taxon>
        <taxon>Aspergillaceae</taxon>
        <taxon>Aspergillus</taxon>
        <taxon>Aspergillus subgen. Circumdati</taxon>
    </lineage>
</organism>
<dbReference type="PANTHER" id="PTHR34706:SF1">
    <property type="entry name" value="VWFA DOMAIN-CONTAINING PROTEIN"/>
    <property type="match status" value="1"/>
</dbReference>
<evidence type="ECO:0000313" key="2">
    <source>
        <dbReference type="EMBL" id="OJI83001.1"/>
    </source>
</evidence>
<keyword evidence="3" id="KW-1185">Reference proteome</keyword>
<evidence type="ECO:0008006" key="4">
    <source>
        <dbReference type="Google" id="ProtNLM"/>
    </source>
</evidence>
<reference evidence="3" key="1">
    <citation type="journal article" date="2017" name="Genome Biol.">
        <title>Comparative genomics reveals high biological diversity and specific adaptations in the industrially and medically important fungal genus Aspergillus.</title>
        <authorList>
            <person name="de Vries R.P."/>
            <person name="Riley R."/>
            <person name="Wiebenga A."/>
            <person name="Aguilar-Osorio G."/>
            <person name="Amillis S."/>
            <person name="Uchima C.A."/>
            <person name="Anderluh G."/>
            <person name="Asadollahi M."/>
            <person name="Askin M."/>
            <person name="Barry K."/>
            <person name="Battaglia E."/>
            <person name="Bayram O."/>
            <person name="Benocci T."/>
            <person name="Braus-Stromeyer S.A."/>
            <person name="Caldana C."/>
            <person name="Canovas D."/>
            <person name="Cerqueira G.C."/>
            <person name="Chen F."/>
            <person name="Chen W."/>
            <person name="Choi C."/>
            <person name="Clum A."/>
            <person name="Dos Santos R.A."/>
            <person name="Damasio A.R."/>
            <person name="Diallinas G."/>
            <person name="Emri T."/>
            <person name="Fekete E."/>
            <person name="Flipphi M."/>
            <person name="Freyberg S."/>
            <person name="Gallo A."/>
            <person name="Gournas C."/>
            <person name="Habgood R."/>
            <person name="Hainaut M."/>
            <person name="Harispe M.L."/>
            <person name="Henrissat B."/>
            <person name="Hilden K.S."/>
            <person name="Hope R."/>
            <person name="Hossain A."/>
            <person name="Karabika E."/>
            <person name="Karaffa L."/>
            <person name="Karanyi Z."/>
            <person name="Krasevec N."/>
            <person name="Kuo A."/>
            <person name="Kusch H."/>
            <person name="LaButti K."/>
            <person name="Lagendijk E.L."/>
            <person name="Lapidus A."/>
            <person name="Levasseur A."/>
            <person name="Lindquist E."/>
            <person name="Lipzen A."/>
            <person name="Logrieco A.F."/>
            <person name="MacCabe A."/>
            <person name="Maekelae M.R."/>
            <person name="Malavazi I."/>
            <person name="Melin P."/>
            <person name="Meyer V."/>
            <person name="Mielnichuk N."/>
            <person name="Miskei M."/>
            <person name="Molnar A.P."/>
            <person name="Mule G."/>
            <person name="Ngan C.Y."/>
            <person name="Orejas M."/>
            <person name="Orosz E."/>
            <person name="Ouedraogo J.P."/>
            <person name="Overkamp K.M."/>
            <person name="Park H.-S."/>
            <person name="Perrone G."/>
            <person name="Piumi F."/>
            <person name="Punt P.J."/>
            <person name="Ram A.F."/>
            <person name="Ramon A."/>
            <person name="Rauscher S."/>
            <person name="Record E."/>
            <person name="Riano-Pachon D.M."/>
            <person name="Robert V."/>
            <person name="Roehrig J."/>
            <person name="Ruller R."/>
            <person name="Salamov A."/>
            <person name="Salih N.S."/>
            <person name="Samson R.A."/>
            <person name="Sandor E."/>
            <person name="Sanguinetti M."/>
            <person name="Schuetze T."/>
            <person name="Sepcic K."/>
            <person name="Shelest E."/>
            <person name="Sherlock G."/>
            <person name="Sophianopoulou V."/>
            <person name="Squina F.M."/>
            <person name="Sun H."/>
            <person name="Susca A."/>
            <person name="Todd R.B."/>
            <person name="Tsang A."/>
            <person name="Unkles S.E."/>
            <person name="van de Wiele N."/>
            <person name="van Rossen-Uffink D."/>
            <person name="Oliveira J.V."/>
            <person name="Vesth T.C."/>
            <person name="Visser J."/>
            <person name="Yu J.-H."/>
            <person name="Zhou M."/>
            <person name="Andersen M.R."/>
            <person name="Archer D.B."/>
            <person name="Baker S.E."/>
            <person name="Benoit I."/>
            <person name="Brakhage A.A."/>
            <person name="Braus G.H."/>
            <person name="Fischer R."/>
            <person name="Frisvad J.C."/>
            <person name="Goldman G.H."/>
            <person name="Houbraken J."/>
            <person name="Oakley B."/>
            <person name="Pocsi I."/>
            <person name="Scazzocchio C."/>
            <person name="Seiboth B."/>
            <person name="vanKuyk P.A."/>
            <person name="Wortman J."/>
            <person name="Dyer P.S."/>
            <person name="Grigoriev I.V."/>
        </authorList>
    </citation>
    <scope>NUCLEOTIDE SEQUENCE [LARGE SCALE GENOMIC DNA]</scope>
    <source>
        <strain evidence="3">CBS 134.48</strain>
    </source>
</reference>
<dbReference type="PANTHER" id="PTHR34706">
    <property type="entry name" value="SLR1338 PROTEIN"/>
    <property type="match status" value="1"/>
</dbReference>
<evidence type="ECO:0000256" key="1">
    <source>
        <dbReference type="SAM" id="MobiDB-lite"/>
    </source>
</evidence>
<feature type="compositionally biased region" description="Polar residues" evidence="1">
    <location>
        <begin position="112"/>
        <end position="125"/>
    </location>
</feature>
<evidence type="ECO:0000313" key="3">
    <source>
        <dbReference type="Proteomes" id="UP000184304"/>
    </source>
</evidence>
<dbReference type="VEuPathDB" id="FungiDB:ASPTUDRAFT_76566"/>
<dbReference type="OMA" id="DIIHPMI"/>
<feature type="region of interest" description="Disordered" evidence="1">
    <location>
        <begin position="137"/>
        <end position="217"/>
    </location>
</feature>
<feature type="region of interest" description="Disordered" evidence="1">
    <location>
        <begin position="99"/>
        <end position="125"/>
    </location>
</feature>
<dbReference type="STRING" id="767770.A0A1L9N1A5"/>
<feature type="compositionally biased region" description="Low complexity" evidence="1">
    <location>
        <begin position="186"/>
        <end position="208"/>
    </location>
</feature>
<sequence length="503" mass="55464">MNYRMKKKFGKHRFRKCKARAKHGGRCKKLATSSGSYCQHHKHLLLKSDGHLPPRLVTDRLQQSANGLGTGSSLIMVHNRAPDGMDISGDAVAVIPIEKSSQDDAPVRGTPELTSGPSDTSLGDISQGQDLITEEANGNVESGGHSEDRDDAAKVSYPPGKPDSTPTTDFSEPKSVPGSNINPVFNSTITENSGNTTNTNYGNTVNKNCGNTTTNNRTSHNIRVQRMMAREYHTVITNNYSGFSLDKETIKTLVQTAAAEMPNITQRYHVPAGNEKAMVELALFDMVIVCDNSNSMWIYSDAMKKTLRHLVTVSSLLLPKGITIRFLNTNNDGKDLYENITEGYEVDKIFQDARFLGIKRLWNGPELGDIVNQDIIHPMIIRKARAGELKRPVITIMLTDADIPPQGRETLKSGIRSCKNAPDLEKYGDKAALFVLSRVGNNKRGKEFVSQLEKDSSINDMLHCSPDSLDKWLADCQKIGNENKYTGKLIELFLTALDRNGAA</sequence>
<dbReference type="AlphaFoldDB" id="A0A1L9N1A5"/>
<accession>A0A1L9N1A5</accession>
<name>A0A1L9N1A5_ASPTC</name>
<dbReference type="OrthoDB" id="2142040at2759"/>
<gene>
    <name evidence="2" type="ORF">ASPTUDRAFT_76566</name>
</gene>
<dbReference type="Proteomes" id="UP000184304">
    <property type="component" value="Unassembled WGS sequence"/>
</dbReference>